<proteinExistence type="inferred from homology"/>
<dbReference type="AlphaFoldDB" id="A0A261W8S7"/>
<dbReference type="FunFam" id="3.40.190.10:FF:000050">
    <property type="entry name" value="Sulfonate ABC transporter substrate-binding protein"/>
    <property type="match status" value="1"/>
</dbReference>
<comment type="similarity">
    <text evidence="2">Belongs to the bacterial solute-binding protein SsuA/TauA family.</text>
</comment>
<name>A0A261W8S7_9BORD</name>
<protein>
    <recommendedName>
        <fullName evidence="6">Putative aliphatic sulfonates-binding protein</fullName>
    </recommendedName>
</protein>
<keyword evidence="3" id="KW-0813">Transport</keyword>
<dbReference type="PROSITE" id="PS51318">
    <property type="entry name" value="TAT"/>
    <property type="match status" value="1"/>
</dbReference>
<dbReference type="PANTHER" id="PTHR30024:SF42">
    <property type="entry name" value="ALIPHATIC SULFONATES-BINDING PROTEIN-RELATED"/>
    <property type="match status" value="1"/>
</dbReference>
<evidence type="ECO:0000256" key="1">
    <source>
        <dbReference type="ARBA" id="ARBA00004418"/>
    </source>
</evidence>
<evidence type="ECO:0000313" key="9">
    <source>
        <dbReference type="Proteomes" id="UP000215633"/>
    </source>
</evidence>
<evidence type="ECO:0000313" key="8">
    <source>
        <dbReference type="EMBL" id="OZI82679.1"/>
    </source>
</evidence>
<dbReference type="InterPro" id="IPR006311">
    <property type="entry name" value="TAT_signal"/>
</dbReference>
<dbReference type="PANTHER" id="PTHR30024">
    <property type="entry name" value="ALIPHATIC SULFONATES-BINDING PROTEIN-RELATED"/>
    <property type="match status" value="1"/>
</dbReference>
<sequence length="327" mass="35034">MPPHLFHPARRKALAAIAATGLAAGLPRPARSAQRARLRIGYQKSSTLLAIVKAQGHLQARLADQGVAISWHEFANGQPLLEALNVGAIDLSADVADTVPLFAQAAGAALTYYARETPAPAAQAILVKEDSPIRALSDLKGRKVGFARAAGAHFLVIAALQRSGLALADIQQAFLAPADGRAAFGNGSIDAWAIWDPFYAATQQHERVRVLADGRDGLADYARYYLAATSYAEAHTAIVEQVYAALQAAGRWAKQHPDAAAALLAPLWGLDTRIVAAANDRRSYDVRPVTGQNLDSQQQIADVFLANKLLPRRIVVRDARLWQPARA</sequence>
<dbReference type="GO" id="GO:0042597">
    <property type="term" value="C:periplasmic space"/>
    <property type="evidence" value="ECO:0007669"/>
    <property type="project" value="UniProtKB-SubCell"/>
</dbReference>
<evidence type="ECO:0000256" key="2">
    <source>
        <dbReference type="ARBA" id="ARBA00010742"/>
    </source>
</evidence>
<evidence type="ECO:0000259" key="7">
    <source>
        <dbReference type="SMART" id="SM00062"/>
    </source>
</evidence>
<dbReference type="GO" id="GO:0042626">
    <property type="term" value="F:ATPase-coupled transmembrane transporter activity"/>
    <property type="evidence" value="ECO:0007669"/>
    <property type="project" value="InterPro"/>
</dbReference>
<dbReference type="GO" id="GO:0016020">
    <property type="term" value="C:membrane"/>
    <property type="evidence" value="ECO:0007669"/>
    <property type="project" value="InterPro"/>
</dbReference>
<accession>A0A261W8S7</accession>
<evidence type="ECO:0000256" key="5">
    <source>
        <dbReference type="ARBA" id="ARBA00055538"/>
    </source>
</evidence>
<dbReference type="SMART" id="SM00062">
    <property type="entry name" value="PBPb"/>
    <property type="match status" value="1"/>
</dbReference>
<dbReference type="Pfam" id="PF09084">
    <property type="entry name" value="NMT1"/>
    <property type="match status" value="1"/>
</dbReference>
<dbReference type="InterPro" id="IPR001638">
    <property type="entry name" value="Solute-binding_3/MltF_N"/>
</dbReference>
<dbReference type="SUPFAM" id="SSF53850">
    <property type="entry name" value="Periplasmic binding protein-like II"/>
    <property type="match status" value="1"/>
</dbReference>
<keyword evidence="9" id="KW-1185">Reference proteome</keyword>
<gene>
    <name evidence="8" type="ORF">CAL24_01045</name>
</gene>
<dbReference type="Gene3D" id="3.40.190.10">
    <property type="entry name" value="Periplasmic binding protein-like II"/>
    <property type="match status" value="2"/>
</dbReference>
<dbReference type="InterPro" id="IPR010067">
    <property type="entry name" value="ABC_SsuA_sub-bd"/>
</dbReference>
<dbReference type="EMBL" id="NEVT01000002">
    <property type="protein sequence ID" value="OZI82679.1"/>
    <property type="molecule type" value="Genomic_DNA"/>
</dbReference>
<feature type="domain" description="Solute-binding protein family 3/N-terminal" evidence="7">
    <location>
        <begin position="37"/>
        <end position="256"/>
    </location>
</feature>
<dbReference type="NCBIfam" id="TIGR01728">
    <property type="entry name" value="SsuA_fam"/>
    <property type="match status" value="1"/>
</dbReference>
<evidence type="ECO:0000256" key="4">
    <source>
        <dbReference type="ARBA" id="ARBA00022729"/>
    </source>
</evidence>
<evidence type="ECO:0000256" key="3">
    <source>
        <dbReference type="ARBA" id="ARBA00022448"/>
    </source>
</evidence>
<comment type="subcellular location">
    <subcellularLocation>
        <location evidence="1">Periplasm</location>
    </subcellularLocation>
</comment>
<comment type="function">
    <text evidence="5">Part of a binding-protein-dependent transport system for aliphatic sulfonates. Putative binding protein.</text>
</comment>
<dbReference type="RefSeq" id="WP_094805593.1">
    <property type="nucleotide sequence ID" value="NZ_NEVT01000002.1"/>
</dbReference>
<comment type="caution">
    <text evidence="8">The sequence shown here is derived from an EMBL/GenBank/DDBJ whole genome shotgun (WGS) entry which is preliminary data.</text>
</comment>
<reference evidence="9" key="1">
    <citation type="submission" date="2017-05" db="EMBL/GenBank/DDBJ databases">
        <title>Complete and WGS of Bordetella genogroups.</title>
        <authorList>
            <person name="Spilker T."/>
            <person name="Lipuma J."/>
        </authorList>
    </citation>
    <scope>NUCLEOTIDE SEQUENCE [LARGE SCALE GENOMIC DNA]</scope>
    <source>
        <strain evidence="9">AU8256</strain>
    </source>
</reference>
<keyword evidence="4" id="KW-0732">Signal</keyword>
<evidence type="ECO:0000256" key="6">
    <source>
        <dbReference type="ARBA" id="ARBA00070228"/>
    </source>
</evidence>
<organism evidence="8 9">
    <name type="scientific">Bordetella genomosp. 2</name>
    <dbReference type="NCBI Taxonomy" id="1983456"/>
    <lineage>
        <taxon>Bacteria</taxon>
        <taxon>Pseudomonadati</taxon>
        <taxon>Pseudomonadota</taxon>
        <taxon>Betaproteobacteria</taxon>
        <taxon>Burkholderiales</taxon>
        <taxon>Alcaligenaceae</taxon>
        <taxon>Bordetella</taxon>
    </lineage>
</organism>
<dbReference type="InterPro" id="IPR015168">
    <property type="entry name" value="SsuA/THI5"/>
</dbReference>
<dbReference type="Proteomes" id="UP000215633">
    <property type="component" value="Unassembled WGS sequence"/>
</dbReference>